<dbReference type="AlphaFoldDB" id="A0A9P5GWB2"/>
<evidence type="ECO:0000313" key="2">
    <source>
        <dbReference type="Proteomes" id="UP000722485"/>
    </source>
</evidence>
<dbReference type="OrthoDB" id="5207784at2759"/>
<dbReference type="Proteomes" id="UP000722485">
    <property type="component" value="Unassembled WGS sequence"/>
</dbReference>
<proteinExistence type="predicted"/>
<name>A0A9P5GWB2_9HYPO</name>
<organism evidence="1 2">
    <name type="scientific">Cylindrodendrum hubeiense</name>
    <dbReference type="NCBI Taxonomy" id="595255"/>
    <lineage>
        <taxon>Eukaryota</taxon>
        <taxon>Fungi</taxon>
        <taxon>Dikarya</taxon>
        <taxon>Ascomycota</taxon>
        <taxon>Pezizomycotina</taxon>
        <taxon>Sordariomycetes</taxon>
        <taxon>Hypocreomycetidae</taxon>
        <taxon>Hypocreales</taxon>
        <taxon>Nectriaceae</taxon>
        <taxon>Cylindrodendrum</taxon>
    </lineage>
</organism>
<gene>
    <name evidence="1" type="ORF">G7Z17_g11902</name>
</gene>
<evidence type="ECO:0000313" key="1">
    <source>
        <dbReference type="EMBL" id="KAF7541734.1"/>
    </source>
</evidence>
<accession>A0A9P5GWB2</accession>
<keyword evidence="2" id="KW-1185">Reference proteome</keyword>
<reference evidence="1" key="1">
    <citation type="submission" date="2020-03" db="EMBL/GenBank/DDBJ databases">
        <title>Draft Genome Sequence of Cylindrodendrum hubeiense.</title>
        <authorList>
            <person name="Buettner E."/>
            <person name="Kellner H."/>
        </authorList>
    </citation>
    <scope>NUCLEOTIDE SEQUENCE</scope>
    <source>
        <strain evidence="1">IHI 201604</strain>
    </source>
</reference>
<dbReference type="EMBL" id="JAANBB010000486">
    <property type="protein sequence ID" value="KAF7541734.1"/>
    <property type="molecule type" value="Genomic_DNA"/>
</dbReference>
<sequence length="280" mass="31666">MAEFEVTDTDLPSYHDSANNEVTIDKQTLGPATLYIAGRFVHSSDPEAPPLYEFSHSVGFLRDSDRTVKVERVDQIVRDHNGTPRVQTRNRHLFDLRHPTAGEFPTFEYHAESTSRRALCSLGIATFRSKSGLLARVGKTKGKGYRVHRAVRGADRRHEAREVIFTAAPSRDRAVGFEWSDGEGHLLAREVETDELMSLVVTAEMGAPLRDALVAAWVLRVWWELAKGNYQSNRWEHSECWLDPLMSEFSMETAGVTWDVLMADDSTLQQNGYSGRRTEN</sequence>
<comment type="caution">
    <text evidence="1">The sequence shown here is derived from an EMBL/GenBank/DDBJ whole genome shotgun (WGS) entry which is preliminary data.</text>
</comment>
<protein>
    <submittedName>
        <fullName evidence="1">Uncharacterized protein</fullName>
    </submittedName>
</protein>